<dbReference type="SMART" id="SM00862">
    <property type="entry name" value="Trans_reg_C"/>
    <property type="match status" value="1"/>
</dbReference>
<proteinExistence type="predicted"/>
<evidence type="ECO:0000313" key="10">
    <source>
        <dbReference type="EMBL" id="OMD45569.1"/>
    </source>
</evidence>
<dbReference type="Gene3D" id="3.40.50.2300">
    <property type="match status" value="1"/>
</dbReference>
<reference evidence="10 11" key="1">
    <citation type="submission" date="2016-10" db="EMBL/GenBank/DDBJ databases">
        <title>Paenibacillus species isolates.</title>
        <authorList>
            <person name="Beno S.M."/>
        </authorList>
    </citation>
    <scope>NUCLEOTIDE SEQUENCE [LARGE SCALE GENOMIC DNA]</scope>
    <source>
        <strain evidence="10 11">FSL H7-0744</strain>
    </source>
</reference>
<evidence type="ECO:0000256" key="6">
    <source>
        <dbReference type="PROSITE-ProRule" id="PRU00169"/>
    </source>
</evidence>
<dbReference type="SUPFAM" id="SSF46894">
    <property type="entry name" value="C-terminal effector domain of the bipartite response regulators"/>
    <property type="match status" value="1"/>
</dbReference>
<dbReference type="CDD" id="cd00383">
    <property type="entry name" value="trans_reg_C"/>
    <property type="match status" value="1"/>
</dbReference>
<dbReference type="Proteomes" id="UP000187412">
    <property type="component" value="Unassembled WGS sequence"/>
</dbReference>
<dbReference type="EMBL" id="MPTB01000025">
    <property type="protein sequence ID" value="OMD45569.1"/>
    <property type="molecule type" value="Genomic_DNA"/>
</dbReference>
<keyword evidence="11" id="KW-1185">Reference proteome</keyword>
<organism evidence="10 11">
    <name type="scientific">Paenibacillus borealis</name>
    <dbReference type="NCBI Taxonomy" id="160799"/>
    <lineage>
        <taxon>Bacteria</taxon>
        <taxon>Bacillati</taxon>
        <taxon>Bacillota</taxon>
        <taxon>Bacilli</taxon>
        <taxon>Bacillales</taxon>
        <taxon>Paenibacillaceae</taxon>
        <taxon>Paenibacillus</taxon>
    </lineage>
</organism>
<evidence type="ECO:0000313" key="11">
    <source>
        <dbReference type="Proteomes" id="UP000187412"/>
    </source>
</evidence>
<keyword evidence="4 7" id="KW-0238">DNA-binding</keyword>
<dbReference type="PROSITE" id="PS50110">
    <property type="entry name" value="RESPONSE_REGULATORY"/>
    <property type="match status" value="1"/>
</dbReference>
<keyword evidence="3" id="KW-0805">Transcription regulation</keyword>
<dbReference type="Pfam" id="PF00486">
    <property type="entry name" value="Trans_reg_C"/>
    <property type="match status" value="1"/>
</dbReference>
<evidence type="ECO:0000259" key="8">
    <source>
        <dbReference type="PROSITE" id="PS50110"/>
    </source>
</evidence>
<comment type="caution">
    <text evidence="10">The sequence shown here is derived from an EMBL/GenBank/DDBJ whole genome shotgun (WGS) entry which is preliminary data.</text>
</comment>
<evidence type="ECO:0000256" key="1">
    <source>
        <dbReference type="ARBA" id="ARBA00022553"/>
    </source>
</evidence>
<dbReference type="InterPro" id="IPR016032">
    <property type="entry name" value="Sig_transdc_resp-reg_C-effctor"/>
</dbReference>
<sequence length="235" mass="26981">MFTILIADDELEIVELLQLYLEKDYHILKATNGMDALHIIGEHTIDLAILDIMMPGMDGLQLLKSIRRAYHFPVLFLSAKSQHHDKILGLELGADDYISKPFNPLEVVARVNALLRRVHHFDVSPVEKEPAVEKIVLGALTLDLSECVLYVSGEPVVLTSTEYKILKLMMEEPGRVFTRKRIYEAVWEDFYMYEDNSIMVHISNIREKIELDSKKPEYLKTIRGLGYKINAPVEN</sequence>
<dbReference type="PANTHER" id="PTHR48111:SF2">
    <property type="entry name" value="RESPONSE REGULATOR SAER"/>
    <property type="match status" value="1"/>
</dbReference>
<dbReference type="PANTHER" id="PTHR48111">
    <property type="entry name" value="REGULATOR OF RPOS"/>
    <property type="match status" value="1"/>
</dbReference>
<dbReference type="CDD" id="cd17574">
    <property type="entry name" value="REC_OmpR"/>
    <property type="match status" value="1"/>
</dbReference>
<dbReference type="SMART" id="SM00448">
    <property type="entry name" value="REC"/>
    <property type="match status" value="1"/>
</dbReference>
<evidence type="ECO:0000256" key="7">
    <source>
        <dbReference type="PROSITE-ProRule" id="PRU01091"/>
    </source>
</evidence>
<dbReference type="InterPro" id="IPR011006">
    <property type="entry name" value="CheY-like_superfamily"/>
</dbReference>
<gene>
    <name evidence="10" type="ORF">BSK56_19500</name>
</gene>
<dbReference type="GO" id="GO:0003677">
    <property type="term" value="F:DNA binding"/>
    <property type="evidence" value="ECO:0007669"/>
    <property type="project" value="UniProtKB-KW"/>
</dbReference>
<dbReference type="PROSITE" id="PS51755">
    <property type="entry name" value="OMPR_PHOB"/>
    <property type="match status" value="1"/>
</dbReference>
<evidence type="ECO:0000256" key="2">
    <source>
        <dbReference type="ARBA" id="ARBA00023012"/>
    </source>
</evidence>
<name>A0ABX3H7C4_PAEBO</name>
<dbReference type="Gene3D" id="6.10.250.690">
    <property type="match status" value="1"/>
</dbReference>
<dbReference type="Pfam" id="PF00072">
    <property type="entry name" value="Response_reg"/>
    <property type="match status" value="1"/>
</dbReference>
<evidence type="ECO:0000256" key="4">
    <source>
        <dbReference type="ARBA" id="ARBA00023125"/>
    </source>
</evidence>
<dbReference type="RefSeq" id="WP_038589919.1">
    <property type="nucleotide sequence ID" value="NZ_MPTB01000025.1"/>
</dbReference>
<evidence type="ECO:0000256" key="5">
    <source>
        <dbReference type="ARBA" id="ARBA00023163"/>
    </source>
</evidence>
<keyword evidence="1 6" id="KW-0597">Phosphoprotein</keyword>
<protein>
    <submittedName>
        <fullName evidence="10">DNA-binding response regulator</fullName>
    </submittedName>
</protein>
<dbReference type="InterPro" id="IPR001789">
    <property type="entry name" value="Sig_transdc_resp-reg_receiver"/>
</dbReference>
<feature type="domain" description="Response regulatory" evidence="8">
    <location>
        <begin position="3"/>
        <end position="115"/>
    </location>
</feature>
<dbReference type="Gene3D" id="1.10.10.10">
    <property type="entry name" value="Winged helix-like DNA-binding domain superfamily/Winged helix DNA-binding domain"/>
    <property type="match status" value="1"/>
</dbReference>
<dbReference type="SUPFAM" id="SSF52172">
    <property type="entry name" value="CheY-like"/>
    <property type="match status" value="1"/>
</dbReference>
<feature type="modified residue" description="4-aspartylphosphate" evidence="6">
    <location>
        <position position="51"/>
    </location>
</feature>
<evidence type="ECO:0000256" key="3">
    <source>
        <dbReference type="ARBA" id="ARBA00023015"/>
    </source>
</evidence>
<keyword evidence="2" id="KW-0902">Two-component regulatory system</keyword>
<dbReference type="InterPro" id="IPR039420">
    <property type="entry name" value="WalR-like"/>
</dbReference>
<keyword evidence="5" id="KW-0804">Transcription</keyword>
<feature type="DNA-binding region" description="OmpR/PhoB-type" evidence="7">
    <location>
        <begin position="132"/>
        <end position="231"/>
    </location>
</feature>
<accession>A0ABX3H7C4</accession>
<dbReference type="InterPro" id="IPR036388">
    <property type="entry name" value="WH-like_DNA-bd_sf"/>
</dbReference>
<feature type="domain" description="OmpR/PhoB-type" evidence="9">
    <location>
        <begin position="132"/>
        <end position="231"/>
    </location>
</feature>
<dbReference type="InterPro" id="IPR001867">
    <property type="entry name" value="OmpR/PhoB-type_DNA-bd"/>
</dbReference>
<evidence type="ECO:0000259" key="9">
    <source>
        <dbReference type="PROSITE" id="PS51755"/>
    </source>
</evidence>